<feature type="coiled-coil region" evidence="1">
    <location>
        <begin position="381"/>
        <end position="412"/>
    </location>
</feature>
<name>A0A2D0NGI3_FLAN2</name>
<keyword evidence="3" id="KW-0472">Membrane</keyword>
<reference evidence="4 5" key="1">
    <citation type="submission" date="2017-10" db="EMBL/GenBank/DDBJ databases">
        <title>The draft genome sequence of Lewinella nigricans NBRC 102662.</title>
        <authorList>
            <person name="Wang K."/>
        </authorList>
    </citation>
    <scope>NUCLEOTIDE SEQUENCE [LARGE SCALE GENOMIC DNA]</scope>
    <source>
        <strain evidence="4 5">NBRC 102662</strain>
    </source>
</reference>
<dbReference type="Proteomes" id="UP000223913">
    <property type="component" value="Unassembled WGS sequence"/>
</dbReference>
<protein>
    <submittedName>
        <fullName evidence="4">Uncharacterized protein</fullName>
    </submittedName>
</protein>
<comment type="caution">
    <text evidence="4">The sequence shown here is derived from an EMBL/GenBank/DDBJ whole genome shotgun (WGS) entry which is preliminary data.</text>
</comment>
<evidence type="ECO:0000256" key="3">
    <source>
        <dbReference type="SAM" id="Phobius"/>
    </source>
</evidence>
<keyword evidence="3" id="KW-0812">Transmembrane</keyword>
<accession>A0A2D0NGI3</accession>
<proteinExistence type="predicted"/>
<evidence type="ECO:0000313" key="4">
    <source>
        <dbReference type="EMBL" id="PHN07496.1"/>
    </source>
</evidence>
<sequence>MGKNYNIKINPQQPSKESISQRMDFDALLSKYESESDTGSTRKKTAVRPLRVRYLSYIGAAAAAIALLIMAISVFNRPKPATLEARYFANRPFVDQPLEKAQARFASFRVDVNQGGVYEYESGSRLVVPAAAFMDDYGKLVEGEVEIKYREYHDFVDFFLSGIPMVYDSANVKYTMESAGMIEIYAEQNGKRVRMAPGKNISVEMISRINVAPHLAVPPGYNVYKLDTAARKWVYQGIDQMEVLEEFTQLDPQDPLYKPKKTLKDQLEQIESSYQQQKEQLENSIPAPTAPSRPISPDADLPTFELAPADNVPMTEGADQIWYVSSQNTNFDPRSLNVEWEDYRFERINDHEYRVIFTRGDNELRILVHPALTGDAFAKAMKQYETAFAAYEQQMQEREKALSDRADELEDELFSQRKVARETYQESIEELIAADPDLKHSADFIHKKVRNRFVADGFGIWNCDRLVPPLMQEITANFIDQNGASIENRTAYLVDKTRNTVHRFLAQDGARIRYNSYSENLLWIVTEDNRLAVCDPAIFRAIDPDQEEVTFILNEQSVPPIDEAAVRSVLKFN</sequence>
<organism evidence="4 5">
    <name type="scientific">Flavilitoribacter nigricans (strain ATCC 23147 / DSM 23189 / NBRC 102662 / NCIMB 1420 / SS-2)</name>
    <name type="common">Lewinella nigricans</name>
    <dbReference type="NCBI Taxonomy" id="1122177"/>
    <lineage>
        <taxon>Bacteria</taxon>
        <taxon>Pseudomonadati</taxon>
        <taxon>Bacteroidota</taxon>
        <taxon>Saprospiria</taxon>
        <taxon>Saprospirales</taxon>
        <taxon>Lewinellaceae</taxon>
        <taxon>Flavilitoribacter</taxon>
    </lineage>
</organism>
<evidence type="ECO:0000256" key="2">
    <source>
        <dbReference type="SAM" id="MobiDB-lite"/>
    </source>
</evidence>
<dbReference type="OrthoDB" id="1494541at2"/>
<keyword evidence="3" id="KW-1133">Transmembrane helix</keyword>
<dbReference type="AlphaFoldDB" id="A0A2D0NGI3"/>
<feature type="compositionally biased region" description="Polar residues" evidence="2">
    <location>
        <begin position="7"/>
        <end position="20"/>
    </location>
</feature>
<dbReference type="EMBL" id="PDUD01000009">
    <property type="protein sequence ID" value="PHN07496.1"/>
    <property type="molecule type" value="Genomic_DNA"/>
</dbReference>
<evidence type="ECO:0000313" key="5">
    <source>
        <dbReference type="Proteomes" id="UP000223913"/>
    </source>
</evidence>
<keyword evidence="1" id="KW-0175">Coiled coil</keyword>
<feature type="region of interest" description="Disordered" evidence="2">
    <location>
        <begin position="1"/>
        <end position="20"/>
    </location>
</feature>
<gene>
    <name evidence="4" type="ORF">CRP01_05185</name>
</gene>
<evidence type="ECO:0000256" key="1">
    <source>
        <dbReference type="SAM" id="Coils"/>
    </source>
</evidence>
<keyword evidence="5" id="KW-1185">Reference proteome</keyword>
<feature type="region of interest" description="Disordered" evidence="2">
    <location>
        <begin position="273"/>
        <end position="305"/>
    </location>
</feature>
<dbReference type="RefSeq" id="WP_099148947.1">
    <property type="nucleotide sequence ID" value="NZ_PDUD01000009.1"/>
</dbReference>
<feature type="transmembrane region" description="Helical" evidence="3">
    <location>
        <begin position="54"/>
        <end position="75"/>
    </location>
</feature>